<dbReference type="InterPro" id="IPR023772">
    <property type="entry name" value="DNA-bd_HTH_TetR-type_CS"/>
</dbReference>
<dbReference type="HOGENOM" id="CLU_069356_12_2_9"/>
<name>A0A089LRI7_9BACL</name>
<dbReference type="PRINTS" id="PR00455">
    <property type="entry name" value="HTHTETR"/>
</dbReference>
<dbReference type="Pfam" id="PF00440">
    <property type="entry name" value="TetR_N"/>
    <property type="match status" value="1"/>
</dbReference>
<dbReference type="InterPro" id="IPR036271">
    <property type="entry name" value="Tet_transcr_reg_TetR-rel_C_sf"/>
</dbReference>
<dbReference type="PROSITE" id="PS01081">
    <property type="entry name" value="HTH_TETR_1"/>
    <property type="match status" value="1"/>
</dbReference>
<evidence type="ECO:0000313" key="5">
    <source>
        <dbReference type="Proteomes" id="UP000029507"/>
    </source>
</evidence>
<dbReference type="PROSITE" id="PS50977">
    <property type="entry name" value="HTH_TETR_2"/>
    <property type="match status" value="1"/>
</dbReference>
<keyword evidence="5" id="KW-1185">Reference proteome</keyword>
<feature type="domain" description="HTH tetR-type" evidence="3">
    <location>
        <begin position="4"/>
        <end position="64"/>
    </location>
</feature>
<organism evidence="4 5">
    <name type="scientific">Paenibacillus stellifer</name>
    <dbReference type="NCBI Taxonomy" id="169760"/>
    <lineage>
        <taxon>Bacteria</taxon>
        <taxon>Bacillati</taxon>
        <taxon>Bacillota</taxon>
        <taxon>Bacilli</taxon>
        <taxon>Bacillales</taxon>
        <taxon>Paenibacillaceae</taxon>
        <taxon>Paenibacillus</taxon>
    </lineage>
</organism>
<dbReference type="Gene3D" id="1.10.357.10">
    <property type="entry name" value="Tetracycline Repressor, domain 2"/>
    <property type="match status" value="1"/>
</dbReference>
<dbReference type="EMBL" id="CP009286">
    <property type="protein sequence ID" value="AIQ62715.1"/>
    <property type="molecule type" value="Genomic_DNA"/>
</dbReference>
<dbReference type="InterPro" id="IPR009057">
    <property type="entry name" value="Homeodomain-like_sf"/>
</dbReference>
<evidence type="ECO:0000259" key="3">
    <source>
        <dbReference type="PROSITE" id="PS50977"/>
    </source>
</evidence>
<keyword evidence="1 2" id="KW-0238">DNA-binding</keyword>
<reference evidence="4 5" key="1">
    <citation type="submission" date="2014-08" db="EMBL/GenBank/DDBJ databases">
        <title>Comparative genomics of the Paenibacillus odorifer group.</title>
        <authorList>
            <person name="den Bakker H.C."/>
            <person name="Tsai Y.-C."/>
            <person name="Martin N."/>
            <person name="Korlach J."/>
            <person name="Wiedmann M."/>
        </authorList>
    </citation>
    <scope>NUCLEOTIDE SEQUENCE [LARGE SCALE GENOMIC DNA]</scope>
    <source>
        <strain evidence="4 5">DSM 14472</strain>
    </source>
</reference>
<gene>
    <name evidence="4" type="ORF">PSTEL_05965</name>
</gene>
<dbReference type="AlphaFoldDB" id="A0A089LRI7"/>
<accession>A0A089LRI7</accession>
<dbReference type="SUPFAM" id="SSF46689">
    <property type="entry name" value="Homeodomain-like"/>
    <property type="match status" value="1"/>
</dbReference>
<dbReference type="STRING" id="169760.PSTEL_05965"/>
<dbReference type="GO" id="GO:0003677">
    <property type="term" value="F:DNA binding"/>
    <property type="evidence" value="ECO:0007669"/>
    <property type="project" value="UniProtKB-UniRule"/>
</dbReference>
<dbReference type="InterPro" id="IPR050624">
    <property type="entry name" value="HTH-type_Tx_Regulator"/>
</dbReference>
<dbReference type="KEGG" id="pste:PSTEL_05965"/>
<dbReference type="OrthoDB" id="9812484at2"/>
<proteinExistence type="predicted"/>
<dbReference type="SUPFAM" id="SSF48498">
    <property type="entry name" value="Tetracyclin repressor-like, C-terminal domain"/>
    <property type="match status" value="1"/>
</dbReference>
<feature type="DNA-binding region" description="H-T-H motif" evidence="2">
    <location>
        <begin position="27"/>
        <end position="46"/>
    </location>
</feature>
<evidence type="ECO:0000256" key="1">
    <source>
        <dbReference type="ARBA" id="ARBA00023125"/>
    </source>
</evidence>
<protein>
    <submittedName>
        <fullName evidence="4">TetR family transcriptional regulator</fullName>
    </submittedName>
</protein>
<sequence>MAVVDRRQQVLQAAAKSFSFFGYKATTMDQVAKIANVGKGTIYTFFTNKDELFDETVRNVTTEFKRIAAGAIERGKPFFENLLRVLDVLDGFRKEQELYIKLTQEQREFGTPQAQEGLDRFENVILDFIEKEVSEAMERGEIKRCDAKVVSHVLFRLYFTLVSDLNKVREPLSKEEIKSYFRLFLAEGIEIAPSQGV</sequence>
<dbReference type="PANTHER" id="PTHR43479">
    <property type="entry name" value="ACREF/ENVCD OPERON REPRESSOR-RELATED"/>
    <property type="match status" value="1"/>
</dbReference>
<dbReference type="RefSeq" id="WP_038694079.1">
    <property type="nucleotide sequence ID" value="NZ_CP009286.1"/>
</dbReference>
<evidence type="ECO:0000256" key="2">
    <source>
        <dbReference type="PROSITE-ProRule" id="PRU00335"/>
    </source>
</evidence>
<dbReference type="InterPro" id="IPR001647">
    <property type="entry name" value="HTH_TetR"/>
</dbReference>
<dbReference type="Proteomes" id="UP000029507">
    <property type="component" value="Chromosome"/>
</dbReference>
<evidence type="ECO:0000313" key="4">
    <source>
        <dbReference type="EMBL" id="AIQ62715.1"/>
    </source>
</evidence>
<dbReference type="PANTHER" id="PTHR43479:SF11">
    <property type="entry name" value="ACREF_ENVCD OPERON REPRESSOR-RELATED"/>
    <property type="match status" value="1"/>
</dbReference>